<dbReference type="AlphaFoldDB" id="A0A1N6M5G9"/>
<accession>A0A1N6M5G9</accession>
<evidence type="ECO:0000313" key="1">
    <source>
        <dbReference type="EMBL" id="SIO94665.1"/>
    </source>
</evidence>
<dbReference type="EMBL" id="FSSB01000016">
    <property type="protein sequence ID" value="SIO94665.1"/>
    <property type="molecule type" value="Genomic_DNA"/>
</dbReference>
<organism evidence="1 2">
    <name type="scientific">Vibrio spartinae</name>
    <dbReference type="NCBI Taxonomy" id="1918945"/>
    <lineage>
        <taxon>Bacteria</taxon>
        <taxon>Pseudomonadati</taxon>
        <taxon>Pseudomonadota</taxon>
        <taxon>Gammaproteobacteria</taxon>
        <taxon>Vibrionales</taxon>
        <taxon>Vibrionaceae</taxon>
        <taxon>Vibrio</taxon>
    </lineage>
</organism>
<dbReference type="Proteomes" id="UP000184774">
    <property type="component" value="Unassembled WGS sequence"/>
</dbReference>
<name>A0A1N6M5G9_9VIBR</name>
<dbReference type="RefSeq" id="WP_074373199.1">
    <property type="nucleotide sequence ID" value="NZ_AP024907.1"/>
</dbReference>
<protein>
    <submittedName>
        <fullName evidence="1">Uncharacterized protein</fullName>
    </submittedName>
</protein>
<dbReference type="OrthoDB" id="6997766at2"/>
<proteinExistence type="predicted"/>
<evidence type="ECO:0000313" key="2">
    <source>
        <dbReference type="Proteomes" id="UP000184774"/>
    </source>
</evidence>
<reference evidence="1 2" key="1">
    <citation type="submission" date="2016-12" db="EMBL/GenBank/DDBJ databases">
        <authorList>
            <person name="Song W.-J."/>
            <person name="Kurnit D.M."/>
        </authorList>
    </citation>
    <scope>NUCLEOTIDE SEQUENCE [LARGE SCALE GENOMIC DNA]</scope>
    <source>
        <strain evidence="1 2">CECT 9026</strain>
    </source>
</reference>
<gene>
    <name evidence="1" type="ORF">VSP9026_02394</name>
</gene>
<sequence>MSLESSVQELTSAVSESTKAAQDLAQEVAGKMGEIDQELAHQIQQVDQQVSDYLADARSECFYVNLFRNSFAHETDEHGALLFPISTYGKTVTAEVVAWADTPEIVKATVPNKLKKNIGMAPNAIHLIFKSDEDPSFWLPGNPVAGRFSGGFGHVYVVSGAMSGYGPGESGPRLEHVDRDVGSWHIDLVYDAARGSEVYCFAPFVVAGYCHDADLVQYIPIQTSMIELNIS</sequence>